<evidence type="ECO:0000256" key="1">
    <source>
        <dbReference type="SAM" id="Phobius"/>
    </source>
</evidence>
<sequence>MPQMSPTPWMIIFMYTTLIFIFMNTYIYFYTNKNIKFLKKSNFLKYKIKW</sequence>
<reference evidence="2" key="1">
    <citation type="submission" date="2018-02" db="EMBL/GenBank/DDBJ databases">
        <title>Resolving the psyllid tree of life: Phylogenomic analysis of the superfamily Psylloidea (Hemiptera).</title>
        <authorList>
            <person name="Percy D.M."/>
            <person name="Sveinsson S."/>
            <person name="Lemmon A.R."/>
            <person name="Lemmon E.M."/>
            <person name="Ouvrard D."/>
            <person name="Burckhardt D."/>
        </authorList>
    </citation>
    <scope>NUCLEOTIDE SEQUENCE</scope>
    <source>
        <strain evidence="2">DP1.idba.179_circ</strain>
    </source>
</reference>
<geneLocation type="mitochondrion" evidence="2"/>
<protein>
    <submittedName>
        <fullName evidence="2">ATP synthase F0 subunit 8</fullName>
    </submittedName>
</protein>
<keyword evidence="1" id="KW-0812">Transmembrane</keyword>
<accession>A0A344A2W1</accession>
<dbReference type="RefSeq" id="YP_009502012.1">
    <property type="nucleotide sequence ID" value="NC_038143.1"/>
</dbReference>
<organism evidence="2">
    <name type="scientific">Trioza remota</name>
    <dbReference type="NCBI Taxonomy" id="1715813"/>
    <lineage>
        <taxon>Eukaryota</taxon>
        <taxon>Metazoa</taxon>
        <taxon>Ecdysozoa</taxon>
        <taxon>Arthropoda</taxon>
        <taxon>Hexapoda</taxon>
        <taxon>Insecta</taxon>
        <taxon>Pterygota</taxon>
        <taxon>Neoptera</taxon>
        <taxon>Paraneoptera</taxon>
        <taxon>Hemiptera</taxon>
        <taxon>Sternorrhyncha</taxon>
        <taxon>Psylloidea</taxon>
        <taxon>Triozidae</taxon>
        <taxon>Trioza</taxon>
    </lineage>
</organism>
<keyword evidence="1" id="KW-0472">Membrane</keyword>
<gene>
    <name evidence="2" type="primary">atp8</name>
</gene>
<name>A0A344A2W1_9HEMI</name>
<dbReference type="AlphaFoldDB" id="A0A344A2W1"/>
<keyword evidence="1" id="KW-1133">Transmembrane helix</keyword>
<keyword evidence="2" id="KW-0496">Mitochondrion</keyword>
<dbReference type="GeneID" id="37507518"/>
<dbReference type="EMBL" id="MG989239">
    <property type="protein sequence ID" value="AWU49102.1"/>
    <property type="molecule type" value="Genomic_DNA"/>
</dbReference>
<evidence type="ECO:0000313" key="2">
    <source>
        <dbReference type="EMBL" id="AWU49102.1"/>
    </source>
</evidence>
<proteinExistence type="predicted"/>
<feature type="transmembrane region" description="Helical" evidence="1">
    <location>
        <begin position="12"/>
        <end position="31"/>
    </location>
</feature>